<feature type="transmembrane region" description="Helical" evidence="1">
    <location>
        <begin position="709"/>
        <end position="727"/>
    </location>
</feature>
<keyword evidence="1" id="KW-0812">Transmembrane</keyword>
<reference evidence="3" key="1">
    <citation type="submission" date="2016-10" db="EMBL/GenBank/DDBJ databases">
        <authorList>
            <person name="Varghese N."/>
            <person name="Submissions S."/>
        </authorList>
    </citation>
    <scope>NUCLEOTIDE SEQUENCE [LARGE SCALE GENOMIC DNA]</scope>
    <source>
        <strain evidence="3">DSM 44498</strain>
    </source>
</reference>
<feature type="transmembrane region" description="Helical" evidence="1">
    <location>
        <begin position="427"/>
        <end position="443"/>
    </location>
</feature>
<feature type="transmembrane region" description="Helical" evidence="1">
    <location>
        <begin position="342"/>
        <end position="362"/>
    </location>
</feature>
<protein>
    <recommendedName>
        <fullName evidence="4">Membrane protein YfhO</fullName>
    </recommendedName>
</protein>
<feature type="transmembrane region" description="Helical" evidence="1">
    <location>
        <begin position="404"/>
        <end position="421"/>
    </location>
</feature>
<feature type="transmembrane region" description="Helical" evidence="1">
    <location>
        <begin position="140"/>
        <end position="158"/>
    </location>
</feature>
<feature type="transmembrane region" description="Helical" evidence="1">
    <location>
        <begin position="210"/>
        <end position="226"/>
    </location>
</feature>
<keyword evidence="3" id="KW-1185">Reference proteome</keyword>
<organism evidence="2 3">
    <name type="scientific">Rhodococcus koreensis</name>
    <dbReference type="NCBI Taxonomy" id="99653"/>
    <lineage>
        <taxon>Bacteria</taxon>
        <taxon>Bacillati</taxon>
        <taxon>Actinomycetota</taxon>
        <taxon>Actinomycetes</taxon>
        <taxon>Mycobacteriales</taxon>
        <taxon>Nocardiaceae</taxon>
        <taxon>Rhodococcus</taxon>
    </lineage>
</organism>
<feature type="transmembrane region" description="Helical" evidence="1">
    <location>
        <begin position="303"/>
        <end position="322"/>
    </location>
</feature>
<evidence type="ECO:0000256" key="1">
    <source>
        <dbReference type="SAM" id="Phobius"/>
    </source>
</evidence>
<dbReference type="AlphaFoldDB" id="A0A1H4UFU9"/>
<feature type="transmembrane region" description="Helical" evidence="1">
    <location>
        <begin position="233"/>
        <end position="256"/>
    </location>
</feature>
<keyword evidence="1" id="KW-0472">Membrane</keyword>
<feature type="transmembrane region" description="Helical" evidence="1">
    <location>
        <begin position="374"/>
        <end position="392"/>
    </location>
</feature>
<evidence type="ECO:0008006" key="4">
    <source>
        <dbReference type="Google" id="ProtNLM"/>
    </source>
</evidence>
<evidence type="ECO:0000313" key="3">
    <source>
        <dbReference type="Proteomes" id="UP000183561"/>
    </source>
</evidence>
<sequence>MAPSASVSSTFTRSIRGVPEWAVALAVAVAAAAVATVPRIVYDRFYYGGDMLESFVPSWHRIGGELLAGRWLAVNPDAWIGGNYAGEAAYGLYNPVNLANYMLAAKFENLSVASFVIMAEFLALFALGTYLLCREYGARRGAAVLAGLTIPFSGFTLFYEAAGWPSGMMAIAWVTLFWWSALRLSRGRTNPLITFLIGALTVSMGNPYAALGAVVILLGLGIGLLVQREFFRLLVLVITGACAGTAALVTYLPLFLSVDVTTRAGSTGIFNDTFLQPQIGGPAGMSSPSYLPVIMTFGGPVEVIPSLYLAWFVLPLLPWLPWGRIRALFASPGFRRAHGRPLVSLAIITVVYFLFTFGPSNVGMFRWPIRLVEYLYLCVVIGLSLALSLGLARDRVRRRATASAVLIALGFYLAFASSPALTGRHALFTLLVAALCAIAYVAWRTLGPSGLVAALVLGTVAVTAAQVWSLTHYVDRGSRVDPSSTSLLSAQTDRYQGTVLQLADLGDTSPEDVTAGRILFGNEIMASSAVSSINAYTGIGFTEFQEALCMDYRGAVCPGVYGALWQPVNADIPIPLIDYLRVSTLVVEHRLVPEAETAPPPPGWHVTERSDSRTVLQRDRPLPLPGRVSFASDGVRVLSSDTEAATETVRVTGSGGTVSFARLAWPGYSATVDGEPVDATAGWHGLLEVSVPPGDHELVVTFRPPRQNLSVAAFGAATVVVLILSVVDPVVRRRKLSAATTRTT</sequence>
<evidence type="ECO:0000313" key="2">
    <source>
        <dbReference type="EMBL" id="SEC67617.1"/>
    </source>
</evidence>
<feature type="transmembrane region" description="Helical" evidence="1">
    <location>
        <begin position="21"/>
        <end position="42"/>
    </location>
</feature>
<dbReference type="Proteomes" id="UP000183561">
    <property type="component" value="Unassembled WGS sequence"/>
</dbReference>
<proteinExistence type="predicted"/>
<keyword evidence="1" id="KW-1133">Transmembrane helix</keyword>
<dbReference type="EMBL" id="FNSV01000005">
    <property type="protein sequence ID" value="SEC67617.1"/>
    <property type="molecule type" value="Genomic_DNA"/>
</dbReference>
<feature type="transmembrane region" description="Helical" evidence="1">
    <location>
        <begin position="110"/>
        <end position="133"/>
    </location>
</feature>
<name>A0A1H4UFU9_9NOCA</name>
<accession>A0A1H4UFU9</accession>
<gene>
    <name evidence="2" type="ORF">SAMN04490239_5007</name>
</gene>
<feature type="transmembrane region" description="Helical" evidence="1">
    <location>
        <begin position="450"/>
        <end position="470"/>
    </location>
</feature>